<name>A0A6G1GGX6_9PEZI</name>
<organism evidence="8">
    <name type="scientific">Eremomyces bilateralis CBS 781.70</name>
    <dbReference type="NCBI Taxonomy" id="1392243"/>
    <lineage>
        <taxon>Eukaryota</taxon>
        <taxon>Fungi</taxon>
        <taxon>Dikarya</taxon>
        <taxon>Ascomycota</taxon>
        <taxon>Pezizomycotina</taxon>
        <taxon>Dothideomycetes</taxon>
        <taxon>Dothideomycetes incertae sedis</taxon>
        <taxon>Eremomycetales</taxon>
        <taxon>Eremomycetaceae</taxon>
        <taxon>Eremomyces</taxon>
    </lineage>
</organism>
<dbReference type="Proteomes" id="UP000504638">
    <property type="component" value="Unplaced"/>
</dbReference>
<dbReference type="OrthoDB" id="44756at2759"/>
<dbReference type="Pfam" id="PF10270">
    <property type="entry name" value="MMgT"/>
    <property type="match status" value="1"/>
</dbReference>
<protein>
    <recommendedName>
        <fullName evidence="11">Magnesium transporter</fullName>
    </recommendedName>
</protein>
<evidence type="ECO:0008006" key="11">
    <source>
        <dbReference type="Google" id="ProtNLM"/>
    </source>
</evidence>
<evidence type="ECO:0000313" key="9">
    <source>
        <dbReference type="Proteomes" id="UP000504638"/>
    </source>
</evidence>
<keyword evidence="3 6" id="KW-0812">Transmembrane</keyword>
<evidence type="ECO:0000256" key="2">
    <source>
        <dbReference type="ARBA" id="ARBA00006109"/>
    </source>
</evidence>
<dbReference type="AlphaFoldDB" id="A0A6G1GGX6"/>
<reference evidence="10" key="3">
    <citation type="submission" date="2025-04" db="UniProtKB">
        <authorList>
            <consortium name="RefSeq"/>
        </authorList>
    </citation>
    <scope>IDENTIFICATION</scope>
    <source>
        <strain evidence="10">CBS 781.70</strain>
    </source>
</reference>
<comment type="similarity">
    <text evidence="2">Belongs to the membrane magnesium transporter (TC 1.A.67) family.</text>
</comment>
<feature type="signal peptide" evidence="7">
    <location>
        <begin position="1"/>
        <end position="22"/>
    </location>
</feature>
<evidence type="ECO:0000256" key="4">
    <source>
        <dbReference type="ARBA" id="ARBA00022989"/>
    </source>
</evidence>
<dbReference type="GO" id="GO:0072546">
    <property type="term" value="C:EMC complex"/>
    <property type="evidence" value="ECO:0007669"/>
    <property type="project" value="TreeGrafter"/>
</dbReference>
<evidence type="ECO:0000256" key="6">
    <source>
        <dbReference type="SAM" id="Phobius"/>
    </source>
</evidence>
<reference evidence="8 10" key="1">
    <citation type="submission" date="2020-01" db="EMBL/GenBank/DDBJ databases">
        <authorList>
            <consortium name="DOE Joint Genome Institute"/>
            <person name="Haridas S."/>
            <person name="Albert R."/>
            <person name="Binder M."/>
            <person name="Bloem J."/>
            <person name="Labutti K."/>
            <person name="Salamov A."/>
            <person name="Andreopoulos B."/>
            <person name="Baker S.E."/>
            <person name="Barry K."/>
            <person name="Bills G."/>
            <person name="Bluhm B.H."/>
            <person name="Cannon C."/>
            <person name="Castanera R."/>
            <person name="Culley D.E."/>
            <person name="Daum C."/>
            <person name="Ezra D."/>
            <person name="Gonzalez J.B."/>
            <person name="Henrissat B."/>
            <person name="Kuo A."/>
            <person name="Liang C."/>
            <person name="Lipzen A."/>
            <person name="Lutzoni F."/>
            <person name="Magnuson J."/>
            <person name="Mondo S."/>
            <person name="Nolan M."/>
            <person name="Ohm R."/>
            <person name="Pangilinan J."/>
            <person name="Park H.-J."/>
            <person name="Ramirez L."/>
            <person name="Alfaro M."/>
            <person name="Sun H."/>
            <person name="Tritt A."/>
            <person name="Yoshinaga Y."/>
            <person name="Zwiers L.-H."/>
            <person name="Turgeon B.G."/>
            <person name="Goodwin S.B."/>
            <person name="Spatafora J.W."/>
            <person name="Crous P.W."/>
            <person name="Grigoriev I.V."/>
        </authorList>
    </citation>
    <scope>NUCLEOTIDE SEQUENCE</scope>
    <source>
        <strain evidence="8 10">CBS 781.70</strain>
    </source>
</reference>
<comment type="subcellular location">
    <subcellularLocation>
        <location evidence="1">Endomembrane system</location>
        <topology evidence="1">Multi-pass membrane protein</topology>
    </subcellularLocation>
</comment>
<keyword evidence="4 6" id="KW-1133">Transmembrane helix</keyword>
<feature type="chain" id="PRO_5044632111" description="Magnesium transporter" evidence="7">
    <location>
        <begin position="23"/>
        <end position="143"/>
    </location>
</feature>
<evidence type="ECO:0000313" key="8">
    <source>
        <dbReference type="EMBL" id="KAF1817120.1"/>
    </source>
</evidence>
<proteinExistence type="inferred from homology"/>
<evidence type="ECO:0000256" key="3">
    <source>
        <dbReference type="ARBA" id="ARBA00022692"/>
    </source>
</evidence>
<dbReference type="GO" id="GO:0034975">
    <property type="term" value="P:protein folding in endoplasmic reticulum"/>
    <property type="evidence" value="ECO:0007669"/>
    <property type="project" value="TreeGrafter"/>
</dbReference>
<accession>A0A6G1GGX6</accession>
<dbReference type="PANTHER" id="PTHR28144">
    <property type="entry name" value="ER MEMBRANE PROTEIN COMPLEX SUBUNIT 5"/>
    <property type="match status" value="1"/>
</dbReference>
<dbReference type="GeneID" id="54419010"/>
<evidence type="ECO:0000256" key="5">
    <source>
        <dbReference type="ARBA" id="ARBA00023136"/>
    </source>
</evidence>
<feature type="transmembrane region" description="Helical" evidence="6">
    <location>
        <begin position="46"/>
        <end position="69"/>
    </location>
</feature>
<dbReference type="PANTHER" id="PTHR28144:SF1">
    <property type="entry name" value="ER MEMBRANE PROTEIN COMPLEX SUBUNIT 5"/>
    <property type="match status" value="1"/>
</dbReference>
<evidence type="ECO:0000256" key="1">
    <source>
        <dbReference type="ARBA" id="ARBA00004127"/>
    </source>
</evidence>
<dbReference type="InterPro" id="IPR053279">
    <property type="entry name" value="EMC_subunit"/>
</dbReference>
<gene>
    <name evidence="8 10" type="ORF">P152DRAFT_453720</name>
</gene>
<dbReference type="EMBL" id="ML975149">
    <property type="protein sequence ID" value="KAF1817120.1"/>
    <property type="molecule type" value="Genomic_DNA"/>
</dbReference>
<keyword evidence="9" id="KW-1185">Reference proteome</keyword>
<keyword evidence="7" id="KW-0732">Signal</keyword>
<dbReference type="InterPro" id="IPR018937">
    <property type="entry name" value="MMgT"/>
</dbReference>
<keyword evidence="5 6" id="KW-0472">Membrane</keyword>
<evidence type="ECO:0000256" key="7">
    <source>
        <dbReference type="SAM" id="SignalP"/>
    </source>
</evidence>
<reference evidence="10" key="2">
    <citation type="submission" date="2020-04" db="EMBL/GenBank/DDBJ databases">
        <authorList>
            <consortium name="NCBI Genome Project"/>
        </authorList>
    </citation>
    <scope>NUCLEOTIDE SEQUENCE</scope>
    <source>
        <strain evidence="10">CBS 781.70</strain>
    </source>
</reference>
<sequence length="143" mass="16061">MTLTSTTLNAAGLLLLSHSVYSAWEHSSTTPPHPASSPFATSTSTLTLPLDITLELLLSLFLLCTGIILHSAPLRPIRWRAWAEQIEKDQSRPEGRKAIRAPKGEMVAHPFRFLEERRGFLDIRAKRMEFADWVRQAGPEVQT</sequence>
<dbReference type="RefSeq" id="XP_033538751.1">
    <property type="nucleotide sequence ID" value="XM_033678440.1"/>
</dbReference>
<evidence type="ECO:0000313" key="10">
    <source>
        <dbReference type="RefSeq" id="XP_033538751.1"/>
    </source>
</evidence>